<comment type="caution">
    <text evidence="2">The sequence shown here is derived from an EMBL/GenBank/DDBJ whole genome shotgun (WGS) entry which is preliminary data.</text>
</comment>
<feature type="region of interest" description="Disordered" evidence="1">
    <location>
        <begin position="1"/>
        <end position="20"/>
    </location>
</feature>
<proteinExistence type="predicted"/>
<gene>
    <name evidence="2" type="ORF">DCF17_00675</name>
</gene>
<protein>
    <submittedName>
        <fullName evidence="2">Uncharacterized protein</fullName>
    </submittedName>
</protein>
<feature type="compositionally biased region" description="Pro residues" evidence="1">
    <location>
        <begin position="9"/>
        <end position="19"/>
    </location>
</feature>
<dbReference type="EMBL" id="QBMN01000002">
    <property type="protein sequence ID" value="PZO45726.1"/>
    <property type="molecule type" value="Genomic_DNA"/>
</dbReference>
<evidence type="ECO:0000313" key="3">
    <source>
        <dbReference type="Proteomes" id="UP000249081"/>
    </source>
</evidence>
<accession>A0A2W4WLF2</accession>
<organism evidence="2 3">
    <name type="scientific">Shackletoniella antarctica</name>
    <dbReference type="NCBI Taxonomy" id="268115"/>
    <lineage>
        <taxon>Bacteria</taxon>
        <taxon>Bacillati</taxon>
        <taxon>Cyanobacteriota</taxon>
        <taxon>Cyanophyceae</taxon>
        <taxon>Oculatellales</taxon>
        <taxon>Oculatellaceae</taxon>
        <taxon>Shackletoniella</taxon>
    </lineage>
</organism>
<evidence type="ECO:0000256" key="1">
    <source>
        <dbReference type="SAM" id="MobiDB-lite"/>
    </source>
</evidence>
<name>A0A2W4WLF2_9CYAN</name>
<evidence type="ECO:0000313" key="2">
    <source>
        <dbReference type="EMBL" id="PZO45726.1"/>
    </source>
</evidence>
<sequence length="306" mass="34389">MGTAHHPTMAPPLNSPPNTPEAEFLRTVLAQIDKTREDPELVFDLFRADLDKLNEALLERLPQVFEELLVEEKPSKIAALFKIFGERLQEFTLDNREINIEISIAAYQSALKVFTREAFPPQWSMTQINLGSAYGNRILGNRAVNLIDAIAAYKSALQVITCDTFPKDWVLKHQSNFLNNILHMLEGYKIVLEDHLLTLEGYGLALVDYESAENFAENLNELISNLQEAQSRDILRAIAYVTANDALGFALDYRYGLNYDPTDLAQAAAAYHRAAEATKQESDKVLYYEKAADSLYQLGVALTQDG</sequence>
<dbReference type="AlphaFoldDB" id="A0A2W4WLF2"/>
<reference evidence="2 3" key="2">
    <citation type="submission" date="2018-06" db="EMBL/GenBank/DDBJ databases">
        <title>Metagenomic assembly of (sub)arctic Cyanobacteria and their associated microbiome from non-axenic cultures.</title>
        <authorList>
            <person name="Baurain D."/>
        </authorList>
    </citation>
    <scope>NUCLEOTIDE SEQUENCE [LARGE SCALE GENOMIC DNA]</scope>
    <source>
        <strain evidence="2">ULC041bin1</strain>
    </source>
</reference>
<reference evidence="3" key="1">
    <citation type="submission" date="2018-04" db="EMBL/GenBank/DDBJ databases">
        <authorList>
            <person name="Cornet L."/>
        </authorList>
    </citation>
    <scope>NUCLEOTIDE SEQUENCE [LARGE SCALE GENOMIC DNA]</scope>
</reference>
<dbReference type="Proteomes" id="UP000249081">
    <property type="component" value="Unassembled WGS sequence"/>
</dbReference>